<dbReference type="RefSeq" id="WP_011125566.1">
    <property type="nucleotide sequence ID" value="NC_005042.1"/>
</dbReference>
<keyword evidence="7" id="KW-0808">Transferase</keyword>
<evidence type="ECO:0000256" key="3">
    <source>
        <dbReference type="ARBA" id="ARBA00020902"/>
    </source>
</evidence>
<evidence type="ECO:0000313" key="12">
    <source>
        <dbReference type="Proteomes" id="UP000001420"/>
    </source>
</evidence>
<dbReference type="STRING" id="167539.Pro_1415"/>
<dbReference type="GO" id="GO:0008915">
    <property type="term" value="F:lipid-A-disaccharide synthase activity"/>
    <property type="evidence" value="ECO:0007669"/>
    <property type="project" value="UniProtKB-UniRule"/>
</dbReference>
<dbReference type="Proteomes" id="UP000001420">
    <property type="component" value="Chromosome"/>
</dbReference>
<dbReference type="Pfam" id="PF02684">
    <property type="entry name" value="LpxB"/>
    <property type="match status" value="1"/>
</dbReference>
<reference evidence="11 12" key="1">
    <citation type="journal article" date="2003" name="Proc. Natl. Acad. Sci. U.S.A.">
        <title>Genome sequence of the cyanobacterium Prochlorococcus marinus SS120, a nearly minimal oxyphototrophic genome.</title>
        <authorList>
            <person name="Dufresne A."/>
            <person name="Salanoubat M."/>
            <person name="Partensky F."/>
            <person name="Artiguenave F."/>
            <person name="Axmann I.M."/>
            <person name="Barbe V."/>
            <person name="Duprat S."/>
            <person name="Galperin M.Y."/>
            <person name="Koonin E.V."/>
            <person name="Le Gall F."/>
            <person name="Makarova K.S."/>
            <person name="Ostrowski M."/>
            <person name="Oztas S."/>
            <person name="Robert C."/>
            <person name="Rogozin I.B."/>
            <person name="Scanlan D.J."/>
            <person name="Tandeau de Marsac N."/>
            <person name="Weissenbach J."/>
            <person name="Wincker P."/>
            <person name="Wolf Y.I."/>
            <person name="Hess W.R."/>
        </authorList>
    </citation>
    <scope>NUCLEOTIDE SEQUENCE [LARGE SCALE GENOMIC DNA]</scope>
    <source>
        <strain evidence="12">SARG / CCMP1375 / SS120</strain>
    </source>
</reference>
<dbReference type="CAZy" id="GT19">
    <property type="family name" value="Glycosyltransferase Family 19"/>
</dbReference>
<dbReference type="PANTHER" id="PTHR30372">
    <property type="entry name" value="LIPID-A-DISACCHARIDE SYNTHASE"/>
    <property type="match status" value="1"/>
</dbReference>
<evidence type="ECO:0000256" key="1">
    <source>
        <dbReference type="ARBA" id="ARBA00002056"/>
    </source>
</evidence>
<accession>Q7VAP2</accession>
<dbReference type="GO" id="GO:0016020">
    <property type="term" value="C:membrane"/>
    <property type="evidence" value="ECO:0007669"/>
    <property type="project" value="GOC"/>
</dbReference>
<keyword evidence="8" id="KW-0443">Lipid metabolism</keyword>
<evidence type="ECO:0000256" key="5">
    <source>
        <dbReference type="ARBA" id="ARBA00022556"/>
    </source>
</evidence>
<keyword evidence="5" id="KW-0441">Lipid A biosynthesis</keyword>
<dbReference type="SUPFAM" id="SSF53756">
    <property type="entry name" value="UDP-Glycosyltransferase/glycogen phosphorylase"/>
    <property type="match status" value="1"/>
</dbReference>
<evidence type="ECO:0000256" key="10">
    <source>
        <dbReference type="NCBIfam" id="TIGR00215"/>
    </source>
</evidence>
<dbReference type="HOGENOM" id="CLU_036577_3_0_3"/>
<evidence type="ECO:0000256" key="7">
    <source>
        <dbReference type="ARBA" id="ARBA00022679"/>
    </source>
</evidence>
<dbReference type="EC" id="2.4.1.182" evidence="2 10"/>
<dbReference type="KEGG" id="pma:Pro_1415"/>
<proteinExistence type="predicted"/>
<comment type="function">
    <text evidence="1">Condensation of UDP-2,3-diacylglucosamine and 2,3-diacylglucosamine-1-phosphate to form lipid A disaccharide, a precursor of lipid A, a phosphorylated glycolipid that anchors the lipopolysaccharide to the outer membrane of the cell.</text>
</comment>
<organism evidence="11 12">
    <name type="scientific">Prochlorococcus marinus (strain SARG / CCMP1375 / SS120)</name>
    <dbReference type="NCBI Taxonomy" id="167539"/>
    <lineage>
        <taxon>Bacteria</taxon>
        <taxon>Bacillati</taxon>
        <taxon>Cyanobacteriota</taxon>
        <taxon>Cyanophyceae</taxon>
        <taxon>Synechococcales</taxon>
        <taxon>Prochlorococcaceae</taxon>
        <taxon>Prochlorococcus</taxon>
    </lineage>
</organism>
<dbReference type="eggNOG" id="COG0763">
    <property type="taxonomic scope" value="Bacteria"/>
</dbReference>
<evidence type="ECO:0000256" key="2">
    <source>
        <dbReference type="ARBA" id="ARBA00012687"/>
    </source>
</evidence>
<dbReference type="OrthoDB" id="9801642at2"/>
<evidence type="ECO:0000256" key="4">
    <source>
        <dbReference type="ARBA" id="ARBA00022516"/>
    </source>
</evidence>
<dbReference type="PANTHER" id="PTHR30372:SF4">
    <property type="entry name" value="LIPID-A-DISACCHARIDE SYNTHASE, MITOCHONDRIAL-RELATED"/>
    <property type="match status" value="1"/>
</dbReference>
<evidence type="ECO:0000256" key="8">
    <source>
        <dbReference type="ARBA" id="ARBA00023098"/>
    </source>
</evidence>
<dbReference type="GO" id="GO:0009245">
    <property type="term" value="P:lipid A biosynthetic process"/>
    <property type="evidence" value="ECO:0007669"/>
    <property type="project" value="UniProtKB-UniRule"/>
</dbReference>
<protein>
    <recommendedName>
        <fullName evidence="3 10">Lipid-A-disaccharide synthase</fullName>
        <ecNumber evidence="2 10">2.4.1.182</ecNumber>
    </recommendedName>
</protein>
<dbReference type="NCBIfam" id="TIGR00215">
    <property type="entry name" value="lpxB"/>
    <property type="match status" value="1"/>
</dbReference>
<gene>
    <name evidence="11" type="primary">lpxB</name>
    <name evidence="11" type="ordered locus">Pro_1415</name>
</gene>
<dbReference type="InterPro" id="IPR003835">
    <property type="entry name" value="Glyco_trans_19"/>
</dbReference>
<dbReference type="AlphaFoldDB" id="Q7VAP2"/>
<keyword evidence="4" id="KW-0444">Lipid biosynthesis</keyword>
<evidence type="ECO:0000256" key="9">
    <source>
        <dbReference type="ARBA" id="ARBA00048975"/>
    </source>
</evidence>
<evidence type="ECO:0000256" key="6">
    <source>
        <dbReference type="ARBA" id="ARBA00022676"/>
    </source>
</evidence>
<keyword evidence="12" id="KW-1185">Reference proteome</keyword>
<dbReference type="EMBL" id="AE017126">
    <property type="protein sequence ID" value="AAQ00459.1"/>
    <property type="molecule type" value="Genomic_DNA"/>
</dbReference>
<evidence type="ECO:0000313" key="11">
    <source>
        <dbReference type="EMBL" id="AAQ00459.1"/>
    </source>
</evidence>
<name>Q7VAP2_PROMA</name>
<sequence length="390" mass="43210">MRLLISTGEVSGDLQGSFLVKALIKESKRRSIPLKIIALGGSRMQDAGAELITNTSSIGAIGFWEVLPYLIPTLKAQFRVDRLLVEQPPDALVLIDYMGPNIRLGNKARKLLPSLPIIYYIAPQEWAWRLGDSGSTDLIGFSTKILAIFKKEADFYSSRGGKVSWVGHPMLDNLKELPQRDEACQKLGLDPSCKFLLVLPASRSQELRYLLPTLLKAAALIQANDPSLVVLLPAGQESFEPYLEQALSDFGVIGKVFPAKDTDRLKSYIFQVSDLALAKSGTINMELALHLVPQIVGYKVSRVTAFIAKRFLNFSVDHISPVNLLLNERLVPELVQKEFTANSIVKAAIPLLKNSIERSRMLKGYHKLRENLGENGVTDRAANEILDSFI</sequence>
<dbReference type="GO" id="GO:0005543">
    <property type="term" value="F:phospholipid binding"/>
    <property type="evidence" value="ECO:0007669"/>
    <property type="project" value="TreeGrafter"/>
</dbReference>
<dbReference type="PATRIC" id="fig|167539.5.peg.1481"/>
<comment type="catalytic activity">
    <reaction evidence="9">
        <text>a lipid X + a UDP-2-N,3-O-bis[(3R)-3-hydroxyacyl]-alpha-D-glucosamine = a lipid A disaccharide + UDP + H(+)</text>
        <dbReference type="Rhea" id="RHEA:67828"/>
        <dbReference type="ChEBI" id="CHEBI:15378"/>
        <dbReference type="ChEBI" id="CHEBI:58223"/>
        <dbReference type="ChEBI" id="CHEBI:137748"/>
        <dbReference type="ChEBI" id="CHEBI:176338"/>
        <dbReference type="ChEBI" id="CHEBI:176343"/>
        <dbReference type="EC" id="2.4.1.182"/>
    </reaction>
</comment>
<keyword evidence="6" id="KW-0328">Glycosyltransferase</keyword>
<dbReference type="EnsemblBacteria" id="AAQ00459">
    <property type="protein sequence ID" value="AAQ00459"/>
    <property type="gene ID" value="Pro_1415"/>
</dbReference>